<dbReference type="AlphaFoldDB" id="A0AAD8PDL1"/>
<feature type="region of interest" description="Disordered" evidence="1">
    <location>
        <begin position="182"/>
        <end position="246"/>
    </location>
</feature>
<feature type="region of interest" description="Disordered" evidence="1">
    <location>
        <begin position="115"/>
        <end position="165"/>
    </location>
</feature>
<gene>
    <name evidence="2" type="ORF">BgAZ_405020</name>
</gene>
<sequence length="323" mass="34535">MQKLVAQSLNGLANLWRSVKQWLLFSGDASGGNNNQSTETSGAPGESIGVAAQPQADAAIVTDQGLTNGKETKRQAMAKKTVEEAKEKVTEMCRSTGLSDFLCNHWWKSIKGSWTTRVPSRKRQRRTTDGNIGSAGVANEEGAMTLSTSNSDKSVAASSGSEVTAPQRQTYTFTTTTITSSITVGSGSKGLDKQQNVEVREETKPAPSSPEKGTPSAGTHGHARTSYLSCTSNPASNNGNGPTPSCRSVYTYRSVSEYKQGDSESAKVSKLKPIPFYQKATFWLMGLITYTSEVPLVTGYPCVSRIELLGVPVSADISHIHRS</sequence>
<evidence type="ECO:0000256" key="1">
    <source>
        <dbReference type="SAM" id="MobiDB-lite"/>
    </source>
</evidence>
<accession>A0AAD8PDL1</accession>
<reference evidence="2" key="1">
    <citation type="submission" date="2023-08" db="EMBL/GenBank/DDBJ databases">
        <title>Draft sequence of the Babesia gibsoni genome.</title>
        <authorList>
            <person name="Yamagishi J.Y."/>
            <person name="Xuan X.X."/>
        </authorList>
    </citation>
    <scope>NUCLEOTIDE SEQUENCE</scope>
    <source>
        <strain evidence="2">Azabu</strain>
    </source>
</reference>
<protein>
    <submittedName>
        <fullName evidence="2">Uncharacterized protein</fullName>
    </submittedName>
</protein>
<comment type="caution">
    <text evidence="2">The sequence shown here is derived from an EMBL/GenBank/DDBJ whole genome shotgun (WGS) entry which is preliminary data.</text>
</comment>
<evidence type="ECO:0000313" key="2">
    <source>
        <dbReference type="EMBL" id="KAK1442472.1"/>
    </source>
</evidence>
<organism evidence="2 3">
    <name type="scientific">Babesia gibsoni</name>
    <dbReference type="NCBI Taxonomy" id="33632"/>
    <lineage>
        <taxon>Eukaryota</taxon>
        <taxon>Sar</taxon>
        <taxon>Alveolata</taxon>
        <taxon>Apicomplexa</taxon>
        <taxon>Aconoidasida</taxon>
        <taxon>Piroplasmida</taxon>
        <taxon>Babesiidae</taxon>
        <taxon>Babesia</taxon>
    </lineage>
</organism>
<name>A0AAD8PDL1_BABGI</name>
<feature type="compositionally biased region" description="Polar residues" evidence="1">
    <location>
        <begin position="226"/>
        <end position="246"/>
    </location>
</feature>
<evidence type="ECO:0000313" key="3">
    <source>
        <dbReference type="Proteomes" id="UP001230268"/>
    </source>
</evidence>
<proteinExistence type="predicted"/>
<dbReference type="EMBL" id="JAVEPI010000004">
    <property type="protein sequence ID" value="KAK1442472.1"/>
    <property type="molecule type" value="Genomic_DNA"/>
</dbReference>
<feature type="compositionally biased region" description="Polar residues" evidence="1">
    <location>
        <begin position="145"/>
        <end position="165"/>
    </location>
</feature>
<keyword evidence="3" id="KW-1185">Reference proteome</keyword>
<dbReference type="Proteomes" id="UP001230268">
    <property type="component" value="Unassembled WGS sequence"/>
</dbReference>